<reference evidence="2" key="1">
    <citation type="submission" date="2020-01" db="EMBL/GenBank/DDBJ databases">
        <authorList>
            <person name="Rat A."/>
        </authorList>
    </citation>
    <scope>NUCLEOTIDE SEQUENCE</scope>
    <source>
        <strain evidence="2">LMG 31231</strain>
    </source>
</reference>
<dbReference type="InterPro" id="IPR042100">
    <property type="entry name" value="Bug_dom1"/>
</dbReference>
<dbReference type="Gene3D" id="3.40.190.150">
    <property type="entry name" value="Bordetella uptake gene, domain 1"/>
    <property type="match status" value="1"/>
</dbReference>
<protein>
    <submittedName>
        <fullName evidence="2">Tripartite tricarboxylate transporter substrate binding protein</fullName>
    </submittedName>
</protein>
<sequence length="328" mass="34316">MNDNDRLGLPRRTLLAAGVAILGAPAVARAQSWPDRGVRIIVPFPPGGAIDAMTRLIAPPIERAIGQPVVVENRSGAGGLLGTEAASQARDGHTLLMTALTHVVLAALNPRLPYDPYGDFLPVAPVGTVANVLVVPASSPYRSVADLVAAARRQPGRLTYGSAGSGTSLHLCAALFCARSGIEMTHVPYRGSGPAVTDLVAGRLDAMFDSATSVAPHVAAGKLRALAVTTSRRSALQPDLPTIAEAGVPGYAVDWWYAMLAPRGMPEEGRRKVGAAVHEALKQAELRERFAAIRCEPMEGDADALGAIIGRDRATWTAVIQQLGLQAQ</sequence>
<dbReference type="InterPro" id="IPR005064">
    <property type="entry name" value="BUG"/>
</dbReference>
<dbReference type="PANTHER" id="PTHR42928:SF5">
    <property type="entry name" value="BLR1237 PROTEIN"/>
    <property type="match status" value="1"/>
</dbReference>
<dbReference type="SUPFAM" id="SSF53850">
    <property type="entry name" value="Periplasmic binding protein-like II"/>
    <property type="match status" value="1"/>
</dbReference>
<evidence type="ECO:0000256" key="1">
    <source>
        <dbReference type="ARBA" id="ARBA00006987"/>
    </source>
</evidence>
<evidence type="ECO:0000313" key="3">
    <source>
        <dbReference type="Proteomes" id="UP001138751"/>
    </source>
</evidence>
<comment type="similarity">
    <text evidence="1">Belongs to the UPF0065 (bug) family.</text>
</comment>
<organism evidence="2 3">
    <name type="scientific">Neoroseomonas soli</name>
    <dbReference type="NCBI Taxonomy" id="1081025"/>
    <lineage>
        <taxon>Bacteria</taxon>
        <taxon>Pseudomonadati</taxon>
        <taxon>Pseudomonadota</taxon>
        <taxon>Alphaproteobacteria</taxon>
        <taxon>Acetobacterales</taxon>
        <taxon>Acetobacteraceae</taxon>
        <taxon>Neoroseomonas</taxon>
    </lineage>
</organism>
<name>A0A9X9WR42_9PROT</name>
<accession>A0A9X9WR42</accession>
<reference evidence="2" key="2">
    <citation type="journal article" date="2021" name="Syst. Appl. Microbiol.">
        <title>Roseomonas hellenica sp. nov., isolated from roots of wild-growing Alkanna tinctoria.</title>
        <authorList>
            <person name="Rat A."/>
            <person name="Naranjo H.D."/>
            <person name="Lebbe L."/>
            <person name="Cnockaert M."/>
            <person name="Krigas N."/>
            <person name="Grigoriadou K."/>
            <person name="Maloupa E."/>
            <person name="Willems A."/>
        </authorList>
    </citation>
    <scope>NUCLEOTIDE SEQUENCE</scope>
    <source>
        <strain evidence="2">LMG 31231</strain>
    </source>
</reference>
<proteinExistence type="inferred from homology"/>
<dbReference type="Pfam" id="PF03401">
    <property type="entry name" value="TctC"/>
    <property type="match status" value="1"/>
</dbReference>
<dbReference type="CDD" id="cd13578">
    <property type="entry name" value="PBP2_Bug27"/>
    <property type="match status" value="1"/>
</dbReference>
<dbReference type="RefSeq" id="WP_211859941.1">
    <property type="nucleotide sequence ID" value="NZ_JAAEDM010000001.1"/>
</dbReference>
<dbReference type="EMBL" id="JAAEDM010000001">
    <property type="protein sequence ID" value="MBR0669621.1"/>
    <property type="molecule type" value="Genomic_DNA"/>
</dbReference>
<gene>
    <name evidence="2" type="ORF">GXW76_00425</name>
</gene>
<dbReference type="Proteomes" id="UP001138751">
    <property type="component" value="Unassembled WGS sequence"/>
</dbReference>
<dbReference type="Gene3D" id="3.40.190.10">
    <property type="entry name" value="Periplasmic binding protein-like II"/>
    <property type="match status" value="1"/>
</dbReference>
<dbReference type="PANTHER" id="PTHR42928">
    <property type="entry name" value="TRICARBOXYLATE-BINDING PROTEIN"/>
    <property type="match status" value="1"/>
</dbReference>
<keyword evidence="3" id="KW-1185">Reference proteome</keyword>
<comment type="caution">
    <text evidence="2">The sequence shown here is derived from an EMBL/GenBank/DDBJ whole genome shotgun (WGS) entry which is preliminary data.</text>
</comment>
<evidence type="ECO:0000313" key="2">
    <source>
        <dbReference type="EMBL" id="MBR0669621.1"/>
    </source>
</evidence>
<dbReference type="PIRSF" id="PIRSF017082">
    <property type="entry name" value="YflP"/>
    <property type="match status" value="1"/>
</dbReference>
<dbReference type="AlphaFoldDB" id="A0A9X9WR42"/>